<feature type="chain" id="PRO_5006865429" evidence="1">
    <location>
        <begin position="19"/>
        <end position="61"/>
    </location>
</feature>
<dbReference type="AlphaFoldDB" id="A0A0V0GNJ9"/>
<protein>
    <submittedName>
        <fullName evidence="2">Putative ovule protein</fullName>
    </submittedName>
</protein>
<name>A0A0V0GNJ9_SOLCH</name>
<dbReference type="EMBL" id="GEDG01034227">
    <property type="protein sequence ID" value="JAP09839.1"/>
    <property type="molecule type" value="Transcribed_RNA"/>
</dbReference>
<proteinExistence type="predicted"/>
<evidence type="ECO:0000256" key="1">
    <source>
        <dbReference type="SAM" id="SignalP"/>
    </source>
</evidence>
<sequence length="61" mass="7011">MSTSPISIISQFLWLIFSLTPPKTRFTHDLDVRIEIYQHHKIPTCDLHNTTSPTTTINSSK</sequence>
<feature type="signal peptide" evidence="1">
    <location>
        <begin position="1"/>
        <end position="18"/>
    </location>
</feature>
<keyword evidence="1" id="KW-0732">Signal</keyword>
<accession>A0A0V0GNJ9</accession>
<organism evidence="2">
    <name type="scientific">Solanum chacoense</name>
    <name type="common">Chaco potato</name>
    <dbReference type="NCBI Taxonomy" id="4108"/>
    <lineage>
        <taxon>Eukaryota</taxon>
        <taxon>Viridiplantae</taxon>
        <taxon>Streptophyta</taxon>
        <taxon>Embryophyta</taxon>
        <taxon>Tracheophyta</taxon>
        <taxon>Spermatophyta</taxon>
        <taxon>Magnoliopsida</taxon>
        <taxon>eudicotyledons</taxon>
        <taxon>Gunneridae</taxon>
        <taxon>Pentapetalae</taxon>
        <taxon>asterids</taxon>
        <taxon>lamiids</taxon>
        <taxon>Solanales</taxon>
        <taxon>Solanaceae</taxon>
        <taxon>Solanoideae</taxon>
        <taxon>Solaneae</taxon>
        <taxon>Solanum</taxon>
    </lineage>
</organism>
<evidence type="ECO:0000313" key="2">
    <source>
        <dbReference type="EMBL" id="JAP09839.1"/>
    </source>
</evidence>
<reference evidence="2" key="1">
    <citation type="submission" date="2015-12" db="EMBL/GenBank/DDBJ databases">
        <title>Gene expression during late stages of embryo sac development: a critical building block for successful pollen-pistil interactions.</title>
        <authorList>
            <person name="Liu Y."/>
            <person name="Joly V."/>
            <person name="Sabar M."/>
            <person name="Matton D.P."/>
        </authorList>
    </citation>
    <scope>NUCLEOTIDE SEQUENCE</scope>
</reference>